<comment type="caution">
    <text evidence="1">The sequence shown here is derived from an EMBL/GenBank/DDBJ whole genome shotgun (WGS) entry which is preliminary data.</text>
</comment>
<gene>
    <name evidence="1" type="ORF">O6H91_19G085000</name>
</gene>
<organism evidence="1 2">
    <name type="scientific">Diphasiastrum complanatum</name>
    <name type="common">Issler's clubmoss</name>
    <name type="synonym">Lycopodium complanatum</name>
    <dbReference type="NCBI Taxonomy" id="34168"/>
    <lineage>
        <taxon>Eukaryota</taxon>
        <taxon>Viridiplantae</taxon>
        <taxon>Streptophyta</taxon>
        <taxon>Embryophyta</taxon>
        <taxon>Tracheophyta</taxon>
        <taxon>Lycopodiopsida</taxon>
        <taxon>Lycopodiales</taxon>
        <taxon>Lycopodiaceae</taxon>
        <taxon>Lycopodioideae</taxon>
        <taxon>Diphasiastrum</taxon>
    </lineage>
</organism>
<proteinExistence type="predicted"/>
<sequence>MNKVPEGLSQAYVSARPPPPPPAPIHPLSLRLLFCHFCPPGLRKCVLVRLPGAKACVLPLSPITVPTQQRSWIRVVTLSSMPQAQVGCNRIGILKVKGLVLQLFFFCRWTTYWHYLCTNVQC</sequence>
<reference evidence="2" key="1">
    <citation type="journal article" date="2024" name="Proc. Natl. Acad. Sci. U.S.A.">
        <title>Extraordinary preservation of gene collinearity over three hundred million years revealed in homosporous lycophytes.</title>
        <authorList>
            <person name="Li C."/>
            <person name="Wickell D."/>
            <person name="Kuo L.Y."/>
            <person name="Chen X."/>
            <person name="Nie B."/>
            <person name="Liao X."/>
            <person name="Peng D."/>
            <person name="Ji J."/>
            <person name="Jenkins J."/>
            <person name="Williams M."/>
            <person name="Shu S."/>
            <person name="Plott C."/>
            <person name="Barry K."/>
            <person name="Rajasekar S."/>
            <person name="Grimwood J."/>
            <person name="Han X."/>
            <person name="Sun S."/>
            <person name="Hou Z."/>
            <person name="He W."/>
            <person name="Dai G."/>
            <person name="Sun C."/>
            <person name="Schmutz J."/>
            <person name="Leebens-Mack J.H."/>
            <person name="Li F.W."/>
            <person name="Wang L."/>
        </authorList>
    </citation>
    <scope>NUCLEOTIDE SEQUENCE [LARGE SCALE GENOMIC DNA]</scope>
    <source>
        <strain evidence="2">cv. PW_Plant_1</strain>
    </source>
</reference>
<dbReference type="Proteomes" id="UP001162992">
    <property type="component" value="Chromosome 19"/>
</dbReference>
<evidence type="ECO:0000313" key="2">
    <source>
        <dbReference type="Proteomes" id="UP001162992"/>
    </source>
</evidence>
<keyword evidence="2" id="KW-1185">Reference proteome</keyword>
<dbReference type="EMBL" id="CM055110">
    <property type="protein sequence ID" value="KAJ7522129.1"/>
    <property type="molecule type" value="Genomic_DNA"/>
</dbReference>
<accession>A0ACC2AYI7</accession>
<name>A0ACC2AYI7_DIPCM</name>
<protein>
    <submittedName>
        <fullName evidence="1">Uncharacterized protein</fullName>
    </submittedName>
</protein>
<evidence type="ECO:0000313" key="1">
    <source>
        <dbReference type="EMBL" id="KAJ7522129.1"/>
    </source>
</evidence>